<evidence type="ECO:0000313" key="2">
    <source>
        <dbReference type="Proteomes" id="UP001345963"/>
    </source>
</evidence>
<keyword evidence="2" id="KW-1185">Reference proteome</keyword>
<gene>
    <name evidence="1" type="ORF">ATANTOWER_023040</name>
</gene>
<reference evidence="1 2" key="1">
    <citation type="submission" date="2021-07" db="EMBL/GenBank/DDBJ databases">
        <authorList>
            <person name="Palmer J.M."/>
        </authorList>
    </citation>
    <scope>NUCLEOTIDE SEQUENCE [LARGE SCALE GENOMIC DNA]</scope>
    <source>
        <strain evidence="1 2">AT_MEX2019</strain>
        <tissue evidence="1">Muscle</tissue>
    </source>
</reference>
<accession>A0ABU7BH77</accession>
<proteinExistence type="predicted"/>
<comment type="caution">
    <text evidence="1">The sequence shown here is derived from an EMBL/GenBank/DDBJ whole genome shotgun (WGS) entry which is preliminary data.</text>
</comment>
<name>A0ABU7BH77_9TELE</name>
<sequence length="147" mass="16067">VLIDSVVNIQASPCGNNSNEDRSSGRKSSVLSFREHWKMSSEISPSAIGIRPKQGTLKDAVWMEHAHETLLVTALTTMLDTLEAPGEELGDYAPTVYVWEGDLERSFELDTISNPEAPIDSDLELDSRFLALASICLPDTSAQSTKT</sequence>
<dbReference type="Proteomes" id="UP001345963">
    <property type="component" value="Unassembled WGS sequence"/>
</dbReference>
<protein>
    <submittedName>
        <fullName evidence="1">Uncharacterized protein</fullName>
    </submittedName>
</protein>
<dbReference type="EMBL" id="JAHUTI010054265">
    <property type="protein sequence ID" value="MED6250007.1"/>
    <property type="molecule type" value="Genomic_DNA"/>
</dbReference>
<organism evidence="1 2">
    <name type="scientific">Ataeniobius toweri</name>
    <dbReference type="NCBI Taxonomy" id="208326"/>
    <lineage>
        <taxon>Eukaryota</taxon>
        <taxon>Metazoa</taxon>
        <taxon>Chordata</taxon>
        <taxon>Craniata</taxon>
        <taxon>Vertebrata</taxon>
        <taxon>Euteleostomi</taxon>
        <taxon>Actinopterygii</taxon>
        <taxon>Neopterygii</taxon>
        <taxon>Teleostei</taxon>
        <taxon>Neoteleostei</taxon>
        <taxon>Acanthomorphata</taxon>
        <taxon>Ovalentaria</taxon>
        <taxon>Atherinomorphae</taxon>
        <taxon>Cyprinodontiformes</taxon>
        <taxon>Goodeidae</taxon>
        <taxon>Ataeniobius</taxon>
    </lineage>
</organism>
<evidence type="ECO:0000313" key="1">
    <source>
        <dbReference type="EMBL" id="MED6250007.1"/>
    </source>
</evidence>
<feature type="non-terminal residue" evidence="1">
    <location>
        <position position="1"/>
    </location>
</feature>